<evidence type="ECO:0000256" key="6">
    <source>
        <dbReference type="SAM" id="Phobius"/>
    </source>
</evidence>
<sequence>MDSGSMEGLEVAVAVGEKRPAGEGGELAAAKKARRGDGVVANVRRAAEIVMVLAAMGKMRGGRSPSAAEREMAAEAREKVAAVCGEFAPKDLFPRDAFGGVIEDLGFNKVREQRLGFRPPKMSIAEKVLLAKQKMEKSDEFSLCNGTQSSQRLQTNMGATAESRGASHATRMFPSDKPNHGQATSGAFQSASSLGHVSAANSTSLPYQLPASEVKQSLTSTGLPPSLLGRDSSTAAPKVDRLHMRLDPRSNGSSYTLRNQVNSSGDHTMQKTSAWSQQSQSASSGKTGPDNKVLPHPSVKVEGTVSITASRVAPQAATSKPPVTQTTSGHLPTMHQHVQGMNVPQAPSLNNMHIEIGKIVQKLLQPHLPVHPTWTPPSRDYMNKALTCQVCKLTINEVENVLVCDACEKGYHLKCLQSHNQKGVPRGEWHCFKCLSLSNGKPLPPKYGRVTRNITAPKVPSNAAAVRPSPDNKGGTLAEKGNQQKITANGSSGIESAAAGGMGNNHNQSASDSNIQNAEEMQGKDILSTGEKKDVKIESETCPNDVMRTSLSACVSSASGSTVEMSNEEKLVPEAGQSPAKSCETGSKMLDHLQASGNLQNNVQEGLPNSAGVPLLQSDEKSVILKDSGESDGNRNLDGNPIDDNKEEEQANARAEPVENYETSAPAAEQAGSLSDGSDYVDWIGDVLRIVDEKTYYESCCINGVVYKVQDYALCRSIKDNLMPCKLQAMWEDNKTRSKWVFVNRCYFPNDLPGAVGRPCSPESNEVYESNHGNTIVAGLIRGPCVVLPPSKFNEESGRRSRLGPGANDGLQPLYLCKYVSLFLTSIPCLLLLPASCFSIKVGWLRETSCQCSWVYYRIALLSAVIFFASMGLIIRHHNSEAIHTSEFESLNLDANNVT</sequence>
<evidence type="ECO:0000256" key="2">
    <source>
        <dbReference type="ARBA" id="ARBA00022771"/>
    </source>
</evidence>
<feature type="region of interest" description="Disordered" evidence="5">
    <location>
        <begin position="155"/>
        <end position="190"/>
    </location>
</feature>
<dbReference type="InterPro" id="IPR056699">
    <property type="entry name" value="DUF7797"/>
</dbReference>
<evidence type="ECO:0000259" key="7">
    <source>
        <dbReference type="PROSITE" id="PS50016"/>
    </source>
</evidence>
<dbReference type="InterPro" id="IPR011011">
    <property type="entry name" value="Znf_FYVE_PHD"/>
</dbReference>
<feature type="compositionally biased region" description="Low complexity" evidence="5">
    <location>
        <begin position="217"/>
        <end position="229"/>
    </location>
</feature>
<dbReference type="InterPro" id="IPR019786">
    <property type="entry name" value="Zinc_finger_PHD-type_CS"/>
</dbReference>
<feature type="compositionally biased region" description="Polar residues" evidence="5">
    <location>
        <begin position="181"/>
        <end position="190"/>
    </location>
</feature>
<dbReference type="PANTHER" id="PTHR47527">
    <property type="entry name" value="RING/FYVE/PHD ZINC FINGER SUPERFAMILY PROTEIN"/>
    <property type="match status" value="1"/>
</dbReference>
<evidence type="ECO:0000259" key="8">
    <source>
        <dbReference type="PROSITE" id="PS51038"/>
    </source>
</evidence>
<dbReference type="GO" id="GO:0008270">
    <property type="term" value="F:zinc ion binding"/>
    <property type="evidence" value="ECO:0007669"/>
    <property type="project" value="UniProtKB-KW"/>
</dbReference>
<feature type="compositionally biased region" description="Basic and acidic residues" evidence="5">
    <location>
        <begin position="238"/>
        <end position="248"/>
    </location>
</feature>
<dbReference type="InterPro" id="IPR019787">
    <property type="entry name" value="Znf_PHD-finger"/>
</dbReference>
<dbReference type="InterPro" id="IPR043151">
    <property type="entry name" value="BAH_sf"/>
</dbReference>
<dbReference type="Pfam" id="PF25073">
    <property type="entry name" value="DUF7797"/>
    <property type="match status" value="1"/>
</dbReference>
<feature type="domain" description="PHD-type" evidence="7">
    <location>
        <begin position="385"/>
        <end position="437"/>
    </location>
</feature>
<keyword evidence="10" id="KW-1185">Reference proteome</keyword>
<comment type="caution">
    <text evidence="9">The sequence shown here is derived from an EMBL/GenBank/DDBJ whole genome shotgun (WGS) entry which is preliminary data.</text>
</comment>
<dbReference type="CDD" id="cd04370">
    <property type="entry name" value="BAH"/>
    <property type="match status" value="1"/>
</dbReference>
<keyword evidence="3" id="KW-0862">Zinc</keyword>
<dbReference type="GO" id="GO:0003682">
    <property type="term" value="F:chromatin binding"/>
    <property type="evidence" value="ECO:0007669"/>
    <property type="project" value="InterPro"/>
</dbReference>
<dbReference type="AlphaFoldDB" id="A0A834H377"/>
<dbReference type="PROSITE" id="PS01359">
    <property type="entry name" value="ZF_PHD_1"/>
    <property type="match status" value="1"/>
</dbReference>
<feature type="region of interest" description="Disordered" evidence="5">
    <location>
        <begin position="560"/>
        <end position="584"/>
    </location>
</feature>
<feature type="transmembrane region" description="Helical" evidence="6">
    <location>
        <begin position="855"/>
        <end position="875"/>
    </location>
</feature>
<evidence type="ECO:0000313" key="10">
    <source>
        <dbReference type="Proteomes" id="UP000626092"/>
    </source>
</evidence>
<keyword evidence="6" id="KW-0812">Transmembrane</keyword>
<evidence type="ECO:0000313" key="9">
    <source>
        <dbReference type="EMBL" id="KAF7144649.1"/>
    </source>
</evidence>
<evidence type="ECO:0000256" key="1">
    <source>
        <dbReference type="ARBA" id="ARBA00022723"/>
    </source>
</evidence>
<reference evidence="9" key="1">
    <citation type="submission" date="2019-11" db="EMBL/GenBank/DDBJ databases">
        <authorList>
            <person name="Liu Y."/>
            <person name="Hou J."/>
            <person name="Li T.-Q."/>
            <person name="Guan C.-H."/>
            <person name="Wu X."/>
            <person name="Wu H.-Z."/>
            <person name="Ling F."/>
            <person name="Zhang R."/>
            <person name="Shi X.-G."/>
            <person name="Ren J.-P."/>
            <person name="Chen E.-F."/>
            <person name="Sun J.-M."/>
        </authorList>
    </citation>
    <scope>NUCLEOTIDE SEQUENCE</scope>
    <source>
        <strain evidence="9">Adult_tree_wgs_1</strain>
        <tissue evidence="9">Leaves</tissue>
    </source>
</reference>
<evidence type="ECO:0000256" key="3">
    <source>
        <dbReference type="ARBA" id="ARBA00022833"/>
    </source>
</evidence>
<accession>A0A834H377</accession>
<dbReference type="PROSITE" id="PS51038">
    <property type="entry name" value="BAH"/>
    <property type="match status" value="1"/>
</dbReference>
<dbReference type="PANTHER" id="PTHR47527:SF3">
    <property type="entry name" value="RING_FYVE_PHD ZINC FINGER SUPERFAMILY PROTEIN"/>
    <property type="match status" value="1"/>
</dbReference>
<organism evidence="9 10">
    <name type="scientific">Rhododendron simsii</name>
    <name type="common">Sims's rhododendron</name>
    <dbReference type="NCBI Taxonomy" id="118357"/>
    <lineage>
        <taxon>Eukaryota</taxon>
        <taxon>Viridiplantae</taxon>
        <taxon>Streptophyta</taxon>
        <taxon>Embryophyta</taxon>
        <taxon>Tracheophyta</taxon>
        <taxon>Spermatophyta</taxon>
        <taxon>Magnoliopsida</taxon>
        <taxon>eudicotyledons</taxon>
        <taxon>Gunneridae</taxon>
        <taxon>Pentapetalae</taxon>
        <taxon>asterids</taxon>
        <taxon>Ericales</taxon>
        <taxon>Ericaceae</taxon>
        <taxon>Ericoideae</taxon>
        <taxon>Rhodoreae</taxon>
        <taxon>Rhododendron</taxon>
    </lineage>
</organism>
<name>A0A834H377_RHOSS</name>
<dbReference type="OrthoDB" id="787137at2759"/>
<dbReference type="InterPro" id="IPR013083">
    <property type="entry name" value="Znf_RING/FYVE/PHD"/>
</dbReference>
<feature type="compositionally biased region" description="Polar residues" evidence="5">
    <location>
        <begin position="250"/>
        <end position="267"/>
    </location>
</feature>
<feature type="transmembrane region" description="Helical" evidence="6">
    <location>
        <begin position="819"/>
        <end position="843"/>
    </location>
</feature>
<keyword evidence="2 4" id="KW-0863">Zinc-finger</keyword>
<dbReference type="Gene3D" id="3.30.40.10">
    <property type="entry name" value="Zinc/RING finger domain, C3HC4 (zinc finger)"/>
    <property type="match status" value="1"/>
</dbReference>
<dbReference type="InterPro" id="IPR001965">
    <property type="entry name" value="Znf_PHD"/>
</dbReference>
<dbReference type="PROSITE" id="PS50016">
    <property type="entry name" value="ZF_PHD_2"/>
    <property type="match status" value="1"/>
</dbReference>
<dbReference type="SMART" id="SM00249">
    <property type="entry name" value="PHD"/>
    <property type="match status" value="1"/>
</dbReference>
<dbReference type="InterPro" id="IPR001025">
    <property type="entry name" value="BAH_dom"/>
</dbReference>
<feature type="region of interest" description="Disordered" evidence="5">
    <location>
        <begin position="216"/>
        <end position="298"/>
    </location>
</feature>
<feature type="compositionally biased region" description="Low complexity" evidence="5">
    <location>
        <begin position="270"/>
        <end position="288"/>
    </location>
</feature>
<proteinExistence type="predicted"/>
<evidence type="ECO:0000256" key="5">
    <source>
        <dbReference type="SAM" id="MobiDB-lite"/>
    </source>
</evidence>
<keyword evidence="6" id="KW-1133">Transmembrane helix</keyword>
<dbReference type="Pfam" id="PF00628">
    <property type="entry name" value="PHD"/>
    <property type="match status" value="1"/>
</dbReference>
<evidence type="ECO:0000256" key="4">
    <source>
        <dbReference type="PROSITE-ProRule" id="PRU00146"/>
    </source>
</evidence>
<dbReference type="Gene3D" id="2.30.30.490">
    <property type="match status" value="1"/>
</dbReference>
<protein>
    <recommendedName>
        <fullName evidence="11">PHD finger family protein</fullName>
    </recommendedName>
</protein>
<gene>
    <name evidence="9" type="ORF">RHSIM_Rhsim04G0016300</name>
</gene>
<evidence type="ECO:0008006" key="11">
    <source>
        <dbReference type="Google" id="ProtNLM"/>
    </source>
</evidence>
<feature type="domain" description="BAH" evidence="8">
    <location>
        <begin position="705"/>
        <end position="832"/>
    </location>
</feature>
<keyword evidence="1" id="KW-0479">Metal-binding</keyword>
<keyword evidence="6" id="KW-0472">Membrane</keyword>
<dbReference type="CDD" id="cd15489">
    <property type="entry name" value="PHD_SF"/>
    <property type="match status" value="1"/>
</dbReference>
<dbReference type="SUPFAM" id="SSF57903">
    <property type="entry name" value="FYVE/PHD zinc finger"/>
    <property type="match status" value="1"/>
</dbReference>
<dbReference type="Proteomes" id="UP000626092">
    <property type="component" value="Unassembled WGS sequence"/>
</dbReference>
<feature type="compositionally biased region" description="Basic and acidic residues" evidence="5">
    <location>
        <begin position="626"/>
        <end position="635"/>
    </location>
</feature>
<dbReference type="EMBL" id="WJXA01000004">
    <property type="protein sequence ID" value="KAF7144649.1"/>
    <property type="molecule type" value="Genomic_DNA"/>
</dbReference>
<feature type="region of interest" description="Disordered" evidence="5">
    <location>
        <begin position="626"/>
        <end position="675"/>
    </location>
</feature>